<gene>
    <name evidence="2" type="ORF">OEZ85_003764</name>
</gene>
<protein>
    <submittedName>
        <fullName evidence="2">Uncharacterized protein</fullName>
    </submittedName>
</protein>
<name>A0ABY8UFB9_TETOB</name>
<proteinExistence type="predicted"/>
<organism evidence="2 3">
    <name type="scientific">Tetradesmus obliquus</name>
    <name type="common">Green alga</name>
    <name type="synonym">Acutodesmus obliquus</name>
    <dbReference type="NCBI Taxonomy" id="3088"/>
    <lineage>
        <taxon>Eukaryota</taxon>
        <taxon>Viridiplantae</taxon>
        <taxon>Chlorophyta</taxon>
        <taxon>core chlorophytes</taxon>
        <taxon>Chlorophyceae</taxon>
        <taxon>CS clade</taxon>
        <taxon>Sphaeropleales</taxon>
        <taxon>Scenedesmaceae</taxon>
        <taxon>Tetradesmus</taxon>
    </lineage>
</organism>
<keyword evidence="3" id="KW-1185">Reference proteome</keyword>
<feature type="compositionally biased region" description="Low complexity" evidence="1">
    <location>
        <begin position="51"/>
        <end position="66"/>
    </location>
</feature>
<evidence type="ECO:0000256" key="1">
    <source>
        <dbReference type="SAM" id="MobiDB-lite"/>
    </source>
</evidence>
<feature type="compositionally biased region" description="Basic and acidic residues" evidence="1">
    <location>
        <begin position="38"/>
        <end position="48"/>
    </location>
</feature>
<accession>A0ABY8UFB9</accession>
<evidence type="ECO:0000313" key="2">
    <source>
        <dbReference type="EMBL" id="WIA19116.1"/>
    </source>
</evidence>
<sequence length="108" mass="11525">MESDASRSVQFDASQFYDSPDLSDVTIVLVEDSDETEERAAMRQRTGDGADGAQDAADAAAAGAAAERPTVPLHGHKFLLSACSGVLKTRTGATETAMIWCCTCRPWR</sequence>
<dbReference type="EMBL" id="CP126217">
    <property type="protein sequence ID" value="WIA19116.1"/>
    <property type="molecule type" value="Genomic_DNA"/>
</dbReference>
<reference evidence="2 3" key="1">
    <citation type="submission" date="2023-05" db="EMBL/GenBank/DDBJ databases">
        <title>A 100% complete, gapless, phased diploid assembly of the Scenedesmus obliquus UTEX 3031 genome.</title>
        <authorList>
            <person name="Biondi T.C."/>
            <person name="Hanschen E.R."/>
            <person name="Kwon T."/>
            <person name="Eng W."/>
            <person name="Kruse C.P.S."/>
            <person name="Koehler S.I."/>
            <person name="Kunde Y."/>
            <person name="Gleasner C.D."/>
            <person name="You Mak K.T."/>
            <person name="Polle J."/>
            <person name="Hovde B.T."/>
            <person name="Starkenburg S.R."/>
        </authorList>
    </citation>
    <scope>NUCLEOTIDE SEQUENCE [LARGE SCALE GENOMIC DNA]</scope>
    <source>
        <strain evidence="2 3">DOE0152z</strain>
    </source>
</reference>
<feature type="region of interest" description="Disordered" evidence="1">
    <location>
        <begin position="31"/>
        <end position="67"/>
    </location>
</feature>
<evidence type="ECO:0000313" key="3">
    <source>
        <dbReference type="Proteomes" id="UP001244341"/>
    </source>
</evidence>
<dbReference type="Proteomes" id="UP001244341">
    <property type="component" value="Chromosome 10b"/>
</dbReference>